<gene>
    <name evidence="7" type="ORF">A3H63_00705</name>
</gene>
<dbReference type="InterPro" id="IPR003959">
    <property type="entry name" value="ATPase_AAA_core"/>
</dbReference>
<evidence type="ECO:0000256" key="5">
    <source>
        <dbReference type="ARBA" id="ARBA00022840"/>
    </source>
</evidence>
<dbReference type="InterPro" id="IPR027417">
    <property type="entry name" value="P-loop_NTPase"/>
</dbReference>
<dbReference type="PANTHER" id="PTHR13779:SF7">
    <property type="entry name" value="ATPASE WRNIP1"/>
    <property type="match status" value="1"/>
</dbReference>
<dbReference type="GO" id="GO:0017116">
    <property type="term" value="F:single-stranded DNA helicase activity"/>
    <property type="evidence" value="ECO:0007669"/>
    <property type="project" value="TreeGrafter"/>
</dbReference>
<evidence type="ECO:0000256" key="1">
    <source>
        <dbReference type="ARBA" id="ARBA00002393"/>
    </source>
</evidence>
<dbReference type="Gene3D" id="3.40.50.300">
    <property type="entry name" value="P-loop containing nucleotide triphosphate hydrolases"/>
    <property type="match status" value="1"/>
</dbReference>
<evidence type="ECO:0000256" key="2">
    <source>
        <dbReference type="ARBA" id="ARBA00008959"/>
    </source>
</evidence>
<evidence type="ECO:0000313" key="8">
    <source>
        <dbReference type="Proteomes" id="UP000176284"/>
    </source>
</evidence>
<dbReference type="SUPFAM" id="SSF48019">
    <property type="entry name" value="post-AAA+ oligomerization domain-like"/>
    <property type="match status" value="1"/>
</dbReference>
<dbReference type="SMART" id="SM00382">
    <property type="entry name" value="AAA"/>
    <property type="match status" value="1"/>
</dbReference>
<dbReference type="Proteomes" id="UP000176284">
    <property type="component" value="Unassembled WGS sequence"/>
</dbReference>
<comment type="similarity">
    <text evidence="2">Belongs to the AAA ATPase family. RarA/MGS1/WRNIP1 subfamily.</text>
</comment>
<keyword evidence="4" id="KW-0547">Nucleotide-binding</keyword>
<dbReference type="InterPro" id="IPR008921">
    <property type="entry name" value="DNA_pol3_clamp-load_cplx_C"/>
</dbReference>
<dbReference type="InterPro" id="IPR032423">
    <property type="entry name" value="AAA_assoc_2"/>
</dbReference>
<dbReference type="FunFam" id="1.20.272.10:FF:000001">
    <property type="entry name" value="Putative AAA family ATPase"/>
    <property type="match status" value="1"/>
</dbReference>
<dbReference type="InterPro" id="IPR051314">
    <property type="entry name" value="AAA_ATPase_RarA/MGS1/WRNIP1"/>
</dbReference>
<dbReference type="Pfam" id="PF16193">
    <property type="entry name" value="AAA_assoc_2"/>
    <property type="match status" value="1"/>
</dbReference>
<sequence>MFKETNKPLAERVRPERLAEVVGQEELTGKGKLLAEMVRTNSPVSLIFWGPPGSGKTTLARVFAHELKAEFTEMSAVMSGVADVRRVIELAELNKRLGRPTIVFIDEIHRFNKAQQDSLLPHVEKGTITLVGATTENPSFSVISPLLSRSRVVVLKPLSAEALRAIVLGALKKDGRKTDLLAPEALDFLVRVAGGDARVALSTLEVAMLFSDGGMITPKDLETALGRKVARHDRKGESHYNLASAFIKSLRGSDASAALYYLARFLQGGEDPLFIARRMAIFASEDIGLADNQALMLAETALEDTKNVGMPECQYALFHAALYLVRAPKSREVADRMSSALKKAEETPDALVPLHIRNATTDLMGELGYGKGYHWQAGFRHEKGFLPEELKDWDIRKDAKLE</sequence>
<dbReference type="EMBL" id="MHJM01000018">
    <property type="protein sequence ID" value="OGY67763.1"/>
    <property type="molecule type" value="Genomic_DNA"/>
</dbReference>
<dbReference type="Gene3D" id="1.10.3710.10">
    <property type="entry name" value="DNA polymerase III clamp loader subunits, C-terminal domain"/>
    <property type="match status" value="1"/>
</dbReference>
<reference evidence="7 8" key="1">
    <citation type="journal article" date="2016" name="Nat. Commun.">
        <title>Thousands of microbial genomes shed light on interconnected biogeochemical processes in an aquifer system.</title>
        <authorList>
            <person name="Anantharaman K."/>
            <person name="Brown C.T."/>
            <person name="Hug L.A."/>
            <person name="Sharon I."/>
            <person name="Castelle C.J."/>
            <person name="Probst A.J."/>
            <person name="Thomas B.C."/>
            <person name="Singh A."/>
            <person name="Wilkins M.J."/>
            <person name="Karaoz U."/>
            <person name="Brodie E.L."/>
            <person name="Williams K.H."/>
            <person name="Hubbard S.S."/>
            <person name="Banfield J.F."/>
        </authorList>
    </citation>
    <scope>NUCLEOTIDE SEQUENCE [LARGE SCALE GENOMIC DNA]</scope>
</reference>
<dbReference type="Pfam" id="PF00004">
    <property type="entry name" value="AAA"/>
    <property type="match status" value="1"/>
</dbReference>
<dbReference type="FunFam" id="3.40.50.300:FF:000137">
    <property type="entry name" value="Replication-associated recombination protein A"/>
    <property type="match status" value="1"/>
</dbReference>
<dbReference type="Pfam" id="PF12002">
    <property type="entry name" value="MgsA_C"/>
    <property type="match status" value="1"/>
</dbReference>
<protein>
    <submittedName>
        <fullName evidence="7">AAA family ATPase</fullName>
    </submittedName>
</protein>
<dbReference type="Gene3D" id="1.10.8.60">
    <property type="match status" value="1"/>
</dbReference>
<dbReference type="InterPro" id="IPR021886">
    <property type="entry name" value="MgsA_C"/>
</dbReference>
<proteinExistence type="inferred from homology"/>
<dbReference type="SUPFAM" id="SSF52540">
    <property type="entry name" value="P-loop containing nucleoside triphosphate hydrolases"/>
    <property type="match status" value="1"/>
</dbReference>
<comment type="function">
    <text evidence="1">DNA-dependent ATPase that plays important roles in cellular responses to stalled DNA replication processes.</text>
</comment>
<dbReference type="CDD" id="cd00009">
    <property type="entry name" value="AAA"/>
    <property type="match status" value="1"/>
</dbReference>
<keyword evidence="3" id="KW-0235">DNA replication</keyword>
<dbReference type="GO" id="GO:0006261">
    <property type="term" value="P:DNA-templated DNA replication"/>
    <property type="evidence" value="ECO:0007669"/>
    <property type="project" value="TreeGrafter"/>
</dbReference>
<dbReference type="Gene3D" id="1.20.272.10">
    <property type="match status" value="1"/>
</dbReference>
<dbReference type="AlphaFoldDB" id="A0A1G1ZSP9"/>
<dbReference type="InterPro" id="IPR003593">
    <property type="entry name" value="AAA+_ATPase"/>
</dbReference>
<dbReference type="GO" id="GO:0000731">
    <property type="term" value="P:DNA synthesis involved in DNA repair"/>
    <property type="evidence" value="ECO:0007669"/>
    <property type="project" value="TreeGrafter"/>
</dbReference>
<keyword evidence="5" id="KW-0067">ATP-binding</keyword>
<dbReference type="GO" id="GO:0003677">
    <property type="term" value="F:DNA binding"/>
    <property type="evidence" value="ECO:0007669"/>
    <property type="project" value="InterPro"/>
</dbReference>
<feature type="domain" description="AAA+ ATPase" evidence="6">
    <location>
        <begin position="42"/>
        <end position="158"/>
    </location>
</feature>
<evidence type="ECO:0000256" key="3">
    <source>
        <dbReference type="ARBA" id="ARBA00022705"/>
    </source>
</evidence>
<evidence type="ECO:0000256" key="4">
    <source>
        <dbReference type="ARBA" id="ARBA00022741"/>
    </source>
</evidence>
<comment type="caution">
    <text evidence="7">The sequence shown here is derived from an EMBL/GenBank/DDBJ whole genome shotgun (WGS) entry which is preliminary data.</text>
</comment>
<organism evidence="7 8">
    <name type="scientific">Candidatus Harrisonbacteria bacterium RIFCSPLOWO2_02_FULL_45_10c</name>
    <dbReference type="NCBI Taxonomy" id="1798410"/>
    <lineage>
        <taxon>Bacteria</taxon>
        <taxon>Candidatus Harrisoniibacteriota</taxon>
    </lineage>
</organism>
<evidence type="ECO:0000259" key="6">
    <source>
        <dbReference type="SMART" id="SM00382"/>
    </source>
</evidence>
<dbReference type="GO" id="GO:0005524">
    <property type="term" value="F:ATP binding"/>
    <property type="evidence" value="ECO:0007669"/>
    <property type="project" value="UniProtKB-KW"/>
</dbReference>
<evidence type="ECO:0000313" key="7">
    <source>
        <dbReference type="EMBL" id="OGY67763.1"/>
    </source>
</evidence>
<dbReference type="CDD" id="cd18139">
    <property type="entry name" value="HLD_clamp_RarA"/>
    <property type="match status" value="1"/>
</dbReference>
<dbReference type="GO" id="GO:0008047">
    <property type="term" value="F:enzyme activator activity"/>
    <property type="evidence" value="ECO:0007669"/>
    <property type="project" value="TreeGrafter"/>
</dbReference>
<dbReference type="PANTHER" id="PTHR13779">
    <property type="entry name" value="WERNER HELICASE-INTERACTING PROTEIN 1 FAMILY MEMBER"/>
    <property type="match status" value="1"/>
</dbReference>
<accession>A0A1G1ZSP9</accession>
<name>A0A1G1ZSP9_9BACT</name>
<dbReference type="GO" id="GO:0016887">
    <property type="term" value="F:ATP hydrolysis activity"/>
    <property type="evidence" value="ECO:0007669"/>
    <property type="project" value="InterPro"/>
</dbReference>
<dbReference type="STRING" id="1798410.A3H63_00705"/>